<accession>A0AA85IL54</accession>
<dbReference type="WBParaSite" id="TREG1_102110.1">
    <property type="protein sequence ID" value="TREG1_102110.1"/>
    <property type="gene ID" value="TREG1_102110"/>
</dbReference>
<evidence type="ECO:0000313" key="1">
    <source>
        <dbReference type="Proteomes" id="UP000050795"/>
    </source>
</evidence>
<dbReference type="AlphaFoldDB" id="A0AA85IL54"/>
<protein>
    <submittedName>
        <fullName evidence="2">Uncharacterized protein</fullName>
    </submittedName>
</protein>
<reference evidence="2" key="2">
    <citation type="submission" date="2023-11" db="UniProtKB">
        <authorList>
            <consortium name="WormBaseParasite"/>
        </authorList>
    </citation>
    <scope>IDENTIFICATION</scope>
</reference>
<keyword evidence="1" id="KW-1185">Reference proteome</keyword>
<name>A0AA85IL54_TRIRE</name>
<organism evidence="1 2">
    <name type="scientific">Trichobilharzia regenti</name>
    <name type="common">Nasal bird schistosome</name>
    <dbReference type="NCBI Taxonomy" id="157069"/>
    <lineage>
        <taxon>Eukaryota</taxon>
        <taxon>Metazoa</taxon>
        <taxon>Spiralia</taxon>
        <taxon>Lophotrochozoa</taxon>
        <taxon>Platyhelminthes</taxon>
        <taxon>Trematoda</taxon>
        <taxon>Digenea</taxon>
        <taxon>Strigeidida</taxon>
        <taxon>Schistosomatoidea</taxon>
        <taxon>Schistosomatidae</taxon>
        <taxon>Trichobilharzia</taxon>
    </lineage>
</organism>
<sequence length="221" mass="26135">MTQIQGIHTNMLFKSSYKTDYLSNHLQTSYRFYIPNEEKYTKPFNSFKDRRLTRIANNTDCIVQISNSTHLHRGQYMRIVYIIGANCMNIELCIRRIEESFPQFYALAPLEKSLSQLKEPTLKDVYRYNTKENISDGIETTVTYYKLTFFILSSQYAAYLKWCKGRVHRIIEKMNCHIVVSGKDYSDVGFVRRYAVILGLKKQKVIYAYKLFHTSFLAKYL</sequence>
<dbReference type="Proteomes" id="UP000050795">
    <property type="component" value="Unassembled WGS sequence"/>
</dbReference>
<proteinExistence type="predicted"/>
<reference evidence="1" key="1">
    <citation type="submission" date="2022-06" db="EMBL/GenBank/DDBJ databases">
        <authorList>
            <person name="Berger JAMES D."/>
            <person name="Berger JAMES D."/>
        </authorList>
    </citation>
    <scope>NUCLEOTIDE SEQUENCE [LARGE SCALE GENOMIC DNA]</scope>
</reference>
<evidence type="ECO:0000313" key="2">
    <source>
        <dbReference type="WBParaSite" id="TREG1_102110.1"/>
    </source>
</evidence>